<evidence type="ECO:0000313" key="2">
    <source>
        <dbReference type="EMBL" id="EDX77931.1"/>
    </source>
</evidence>
<keyword evidence="3" id="KW-1185">Reference proteome</keyword>
<protein>
    <submittedName>
        <fullName evidence="2">Uncharacterized protein</fullName>
    </submittedName>
</protein>
<evidence type="ECO:0000256" key="1">
    <source>
        <dbReference type="SAM" id="MobiDB-lite"/>
    </source>
</evidence>
<evidence type="ECO:0000313" key="3">
    <source>
        <dbReference type="Proteomes" id="UP000003835"/>
    </source>
</evidence>
<organism evidence="2 3">
    <name type="scientific">Coleofasciculus chthonoplastes PCC 7420</name>
    <dbReference type="NCBI Taxonomy" id="118168"/>
    <lineage>
        <taxon>Bacteria</taxon>
        <taxon>Bacillati</taxon>
        <taxon>Cyanobacteriota</taxon>
        <taxon>Cyanophyceae</taxon>
        <taxon>Coleofasciculales</taxon>
        <taxon>Coleofasciculaceae</taxon>
        <taxon>Coleofasciculus</taxon>
    </lineage>
</organism>
<gene>
    <name evidence="2" type="ORF">MC7420_7669</name>
</gene>
<accession>B4VJH7</accession>
<dbReference type="AlphaFoldDB" id="B4VJH7"/>
<feature type="region of interest" description="Disordered" evidence="1">
    <location>
        <begin position="12"/>
        <end position="35"/>
    </location>
</feature>
<dbReference type="Proteomes" id="UP000003835">
    <property type="component" value="Unassembled WGS sequence"/>
</dbReference>
<name>B4VJH7_9CYAN</name>
<dbReference type="STRING" id="118168.MC7420_7669"/>
<dbReference type="HOGENOM" id="CLU_3364369_0_0_3"/>
<sequence>MGRADVDHWYQLKLNPSPPAPLPTPLVPPYKRGDD</sequence>
<dbReference type="EMBL" id="DS989842">
    <property type="protein sequence ID" value="EDX77931.1"/>
    <property type="molecule type" value="Genomic_DNA"/>
</dbReference>
<proteinExistence type="predicted"/>
<reference evidence="2 3" key="1">
    <citation type="submission" date="2008-07" db="EMBL/GenBank/DDBJ databases">
        <authorList>
            <person name="Tandeau de Marsac N."/>
            <person name="Ferriera S."/>
            <person name="Johnson J."/>
            <person name="Kravitz S."/>
            <person name="Beeson K."/>
            <person name="Sutton G."/>
            <person name="Rogers Y.-H."/>
            <person name="Friedman R."/>
            <person name="Frazier M."/>
            <person name="Venter J.C."/>
        </authorList>
    </citation>
    <scope>NUCLEOTIDE SEQUENCE [LARGE SCALE GENOMIC DNA]</scope>
    <source>
        <strain evidence="2 3">PCC 7420</strain>
    </source>
</reference>
<feature type="compositionally biased region" description="Pro residues" evidence="1">
    <location>
        <begin position="16"/>
        <end position="28"/>
    </location>
</feature>